<sequence>MYLVSAVIISFLLVVADGARILGVFQFPSFSHQIVFRALCKELSLRGHQVTMVTPNPLRDKSLVNLTEIDVSSIVEVLPSSKSIEFTMSKDTHTHEIMIAFYDLSERIQEAVFQNREFQKLYKDPNAKFDLLIAEALHPGMYSLAGRFKVPVIGMSSLGVVIASHESVGNTFHPVLYPDMNLPYVGELSLMEKLYSTCFTLWSLYYYNYHVIPRADQISRKYLGDRLPYLGDIGRNVSILLTNTNMAIYGARPYIPTVVPLGFMHIEPLKPLPEDLQSLLDDAKPGAIYFSLGGNVKSSHLSPHIRETITKVLSQVPYTVLWKWEDDNLPQATENIIYRKWLPQRDLLAHPNIKVFITQGGLQSIEESILAEVPMVGMPFIGDQAMNVRRIAQLGIGVEEDPSKITVTSFRNSIFEVIKNCTYKQNIKEWRNILEDQPMTNMKKAVFWTEYVIRHKGAPHLKTPTLPWWKYFLLDVIAATLLICLVIVFIIFKCIMISANICNPKKLKSD</sequence>
<dbReference type="GO" id="GO:0015020">
    <property type="term" value="F:glucuronosyltransferase activity"/>
    <property type="evidence" value="ECO:0007669"/>
    <property type="project" value="UniProtKB-EC"/>
</dbReference>
<dbReference type="GO" id="GO:0016020">
    <property type="term" value="C:membrane"/>
    <property type="evidence" value="ECO:0007669"/>
    <property type="project" value="UniProtKB-SubCell"/>
</dbReference>
<keyword evidence="5" id="KW-0472">Membrane</keyword>
<feature type="transmembrane region" description="Helical" evidence="5">
    <location>
        <begin position="468"/>
        <end position="492"/>
    </location>
</feature>
<evidence type="ECO:0000313" key="7">
    <source>
        <dbReference type="Proteomes" id="UP001152888"/>
    </source>
</evidence>
<evidence type="ECO:0000256" key="4">
    <source>
        <dbReference type="RuleBase" id="RU003718"/>
    </source>
</evidence>
<evidence type="ECO:0000256" key="2">
    <source>
        <dbReference type="ARBA" id="ARBA00022676"/>
    </source>
</evidence>
<dbReference type="PANTHER" id="PTHR48043:SF159">
    <property type="entry name" value="EG:EG0003.4 PROTEIN-RELATED"/>
    <property type="match status" value="1"/>
</dbReference>
<keyword evidence="2 4" id="KW-0328">Glycosyltransferase</keyword>
<keyword evidence="7" id="KW-1185">Reference proteome</keyword>
<protein>
    <recommendedName>
        <fullName evidence="5">UDP-glucuronosyltransferase</fullName>
        <ecNumber evidence="5">2.4.1.17</ecNumber>
    </recommendedName>
</protein>
<keyword evidence="5" id="KW-0812">Transmembrane</keyword>
<gene>
    <name evidence="6" type="ORF">ACAOBT_LOCUS21709</name>
</gene>
<accession>A0A9P0LE25</accession>
<feature type="signal peptide" evidence="5">
    <location>
        <begin position="1"/>
        <end position="18"/>
    </location>
</feature>
<comment type="similarity">
    <text evidence="1 4">Belongs to the UDP-glycosyltransferase family.</text>
</comment>
<dbReference type="CDD" id="cd03784">
    <property type="entry name" value="GT1_Gtf-like"/>
    <property type="match status" value="1"/>
</dbReference>
<dbReference type="InterPro" id="IPR050271">
    <property type="entry name" value="UDP-glycosyltransferase"/>
</dbReference>
<organism evidence="6 7">
    <name type="scientific">Acanthoscelides obtectus</name>
    <name type="common">Bean weevil</name>
    <name type="synonym">Bruchus obtectus</name>
    <dbReference type="NCBI Taxonomy" id="200917"/>
    <lineage>
        <taxon>Eukaryota</taxon>
        <taxon>Metazoa</taxon>
        <taxon>Ecdysozoa</taxon>
        <taxon>Arthropoda</taxon>
        <taxon>Hexapoda</taxon>
        <taxon>Insecta</taxon>
        <taxon>Pterygota</taxon>
        <taxon>Neoptera</taxon>
        <taxon>Endopterygota</taxon>
        <taxon>Coleoptera</taxon>
        <taxon>Polyphaga</taxon>
        <taxon>Cucujiformia</taxon>
        <taxon>Chrysomeloidea</taxon>
        <taxon>Chrysomelidae</taxon>
        <taxon>Bruchinae</taxon>
        <taxon>Bruchini</taxon>
        <taxon>Acanthoscelides</taxon>
    </lineage>
</organism>
<dbReference type="PROSITE" id="PS00375">
    <property type="entry name" value="UDPGT"/>
    <property type="match status" value="1"/>
</dbReference>
<feature type="chain" id="PRO_5040543197" description="UDP-glucuronosyltransferase" evidence="5">
    <location>
        <begin position="19"/>
        <end position="510"/>
    </location>
</feature>
<dbReference type="AlphaFoldDB" id="A0A9P0LE25"/>
<reference evidence="6" key="1">
    <citation type="submission" date="2022-03" db="EMBL/GenBank/DDBJ databases">
        <authorList>
            <person name="Sayadi A."/>
        </authorList>
    </citation>
    <scope>NUCLEOTIDE SEQUENCE</scope>
</reference>
<evidence type="ECO:0000256" key="1">
    <source>
        <dbReference type="ARBA" id="ARBA00009995"/>
    </source>
</evidence>
<dbReference type="EC" id="2.4.1.17" evidence="5"/>
<comment type="caution">
    <text evidence="6">The sequence shown here is derived from an EMBL/GenBank/DDBJ whole genome shotgun (WGS) entry which is preliminary data.</text>
</comment>
<name>A0A9P0LE25_ACAOB</name>
<evidence type="ECO:0000256" key="3">
    <source>
        <dbReference type="ARBA" id="ARBA00022679"/>
    </source>
</evidence>
<comment type="catalytic activity">
    <reaction evidence="5">
        <text>glucuronate acceptor + UDP-alpha-D-glucuronate = acceptor beta-D-glucuronoside + UDP + H(+)</text>
        <dbReference type="Rhea" id="RHEA:21032"/>
        <dbReference type="ChEBI" id="CHEBI:15378"/>
        <dbReference type="ChEBI" id="CHEBI:58052"/>
        <dbReference type="ChEBI" id="CHEBI:58223"/>
        <dbReference type="ChEBI" id="CHEBI:132367"/>
        <dbReference type="ChEBI" id="CHEBI:132368"/>
        <dbReference type="EC" id="2.4.1.17"/>
    </reaction>
</comment>
<dbReference type="EMBL" id="CAKOFQ010007183">
    <property type="protein sequence ID" value="CAH1993751.1"/>
    <property type="molecule type" value="Genomic_DNA"/>
</dbReference>
<keyword evidence="5" id="KW-1133">Transmembrane helix</keyword>
<evidence type="ECO:0000256" key="5">
    <source>
        <dbReference type="RuleBase" id="RU362059"/>
    </source>
</evidence>
<dbReference type="InterPro" id="IPR002213">
    <property type="entry name" value="UDP_glucos_trans"/>
</dbReference>
<dbReference type="Pfam" id="PF00201">
    <property type="entry name" value="UDPGT"/>
    <property type="match status" value="1"/>
</dbReference>
<dbReference type="FunFam" id="3.40.50.2000:FF:000050">
    <property type="entry name" value="UDP-glucuronosyltransferase"/>
    <property type="match status" value="1"/>
</dbReference>
<evidence type="ECO:0000313" key="6">
    <source>
        <dbReference type="EMBL" id="CAH1993751.1"/>
    </source>
</evidence>
<dbReference type="Gene3D" id="3.40.50.2000">
    <property type="entry name" value="Glycogen Phosphorylase B"/>
    <property type="match status" value="2"/>
</dbReference>
<dbReference type="PANTHER" id="PTHR48043">
    <property type="entry name" value="EG:EG0003.4 PROTEIN-RELATED"/>
    <property type="match status" value="1"/>
</dbReference>
<keyword evidence="3 4" id="KW-0808">Transferase</keyword>
<keyword evidence="5" id="KW-0732">Signal</keyword>
<dbReference type="SUPFAM" id="SSF53756">
    <property type="entry name" value="UDP-Glycosyltransferase/glycogen phosphorylase"/>
    <property type="match status" value="1"/>
</dbReference>
<comment type="subcellular location">
    <subcellularLocation>
        <location evidence="5">Membrane</location>
        <topology evidence="5">Single-pass membrane protein</topology>
    </subcellularLocation>
</comment>
<dbReference type="Proteomes" id="UP001152888">
    <property type="component" value="Unassembled WGS sequence"/>
</dbReference>
<proteinExistence type="inferred from homology"/>
<dbReference type="OrthoDB" id="5835829at2759"/>
<dbReference type="InterPro" id="IPR035595">
    <property type="entry name" value="UDP_glycos_trans_CS"/>
</dbReference>